<dbReference type="InterPro" id="IPR049492">
    <property type="entry name" value="BD-FAE-like_dom"/>
</dbReference>
<dbReference type="InterPro" id="IPR050300">
    <property type="entry name" value="GDXG_lipolytic_enzyme"/>
</dbReference>
<dbReference type="Pfam" id="PF20434">
    <property type="entry name" value="BD-FAE"/>
    <property type="match status" value="2"/>
</dbReference>
<gene>
    <name evidence="4" type="ORF">SAMN04489712_1473</name>
</gene>
<dbReference type="SUPFAM" id="SSF53474">
    <property type="entry name" value="alpha/beta-Hydrolases"/>
    <property type="match status" value="2"/>
</dbReference>
<feature type="domain" description="BD-FAE-like" evidence="3">
    <location>
        <begin position="368"/>
        <end position="472"/>
    </location>
</feature>
<dbReference type="PANTHER" id="PTHR48081">
    <property type="entry name" value="AB HYDROLASE SUPERFAMILY PROTEIN C4A8.06C"/>
    <property type="match status" value="1"/>
</dbReference>
<dbReference type="RefSeq" id="WP_160147257.1">
    <property type="nucleotide sequence ID" value="NZ_FNVO01000047.1"/>
</dbReference>
<feature type="compositionally biased region" description="Basic and acidic residues" evidence="2">
    <location>
        <begin position="319"/>
        <end position="332"/>
    </location>
</feature>
<dbReference type="OrthoDB" id="255603at2"/>
<dbReference type="GO" id="GO:0016787">
    <property type="term" value="F:hydrolase activity"/>
    <property type="evidence" value="ECO:0007669"/>
    <property type="project" value="UniProtKB-KW"/>
</dbReference>
<feature type="domain" description="BD-FAE-like" evidence="3">
    <location>
        <begin position="59"/>
        <end position="262"/>
    </location>
</feature>
<evidence type="ECO:0000313" key="5">
    <source>
        <dbReference type="Proteomes" id="UP000236723"/>
    </source>
</evidence>
<dbReference type="EMBL" id="FNVO01000047">
    <property type="protein sequence ID" value="SEG94378.1"/>
    <property type="molecule type" value="Genomic_DNA"/>
</dbReference>
<reference evidence="5" key="1">
    <citation type="submission" date="2016-10" db="EMBL/GenBank/DDBJ databases">
        <authorList>
            <person name="Varghese N."/>
            <person name="Submissions S."/>
        </authorList>
    </citation>
    <scope>NUCLEOTIDE SEQUENCE [LARGE SCALE GENOMIC DNA]</scope>
    <source>
        <strain evidence="5">DSM 43163</strain>
    </source>
</reference>
<feature type="region of interest" description="Disordered" evidence="2">
    <location>
        <begin position="305"/>
        <end position="351"/>
    </location>
</feature>
<dbReference type="Gene3D" id="3.40.50.1820">
    <property type="entry name" value="alpha/beta hydrolase"/>
    <property type="match status" value="2"/>
</dbReference>
<dbReference type="AlphaFoldDB" id="A0A1H6E977"/>
<sequence>MITPLAERRAPAMRKLLRPAVLVTGLLGASALVPLAISQAAAVENTRTYRYGSHARQALDAYWNSPGKGTQPGIVIVHGGFWNAGRRGEWKSTAEWYAQRGFAVFTVDHRYNTDATWPAPRDDLYRAITWIKDHSGTFRLDRDRLAVIGAQAGGHLATQAGTHATGAARVRAVVGLSAITSPDRAYDTAQTTAASATRRKMRDQSVILADCTPLDGERHCLTRFRNMDSATHASAGDSPMLLVHSSHDVIPAAHGNLLKEALADAGVRDVTVRTVGGSASGGGLLSDSGLRTQILTWIRARTQARAASATTDAPPTEDASVRTERVPSRTSDDDGTTVSTPKTAAAQRERTYSYGPHPRHRLTAYYVKRSTKQPAVVLVHGGYWYEGDKSSFTDFARHLVRKGYAVFAVNYRLNTQAGWQAQRQDLYQATQWVKSHAAAFSANPRRVVLVGSSAGGHLATNLGVHSTGTRYAKAVAAVSPVANPYRAYQEGQERGATVYHRKLRDAAVLLARCTPDRDDAACWSRWIDMVSFQHAGRGDTPMLLIHSRHDFVPPAHGAQLCQALRAGSVGCAQHVVAGDEHGMGLLARPAVRDRLVKWIKAHD</sequence>
<keyword evidence="5" id="KW-1185">Reference proteome</keyword>
<dbReference type="Proteomes" id="UP000236723">
    <property type="component" value="Unassembled WGS sequence"/>
</dbReference>
<evidence type="ECO:0000259" key="3">
    <source>
        <dbReference type="Pfam" id="PF20434"/>
    </source>
</evidence>
<dbReference type="InterPro" id="IPR029058">
    <property type="entry name" value="AB_hydrolase_fold"/>
</dbReference>
<accession>A0A1H6E977</accession>
<protein>
    <submittedName>
        <fullName evidence="4">Acetyl esterase/lipase</fullName>
    </submittedName>
</protein>
<evidence type="ECO:0000313" key="4">
    <source>
        <dbReference type="EMBL" id="SEG94378.1"/>
    </source>
</evidence>
<name>A0A1H6E977_9ACTN</name>
<proteinExistence type="predicted"/>
<keyword evidence="1" id="KW-0378">Hydrolase</keyword>
<feature type="compositionally biased region" description="Low complexity" evidence="2">
    <location>
        <begin position="305"/>
        <end position="318"/>
    </location>
</feature>
<evidence type="ECO:0000256" key="2">
    <source>
        <dbReference type="SAM" id="MobiDB-lite"/>
    </source>
</evidence>
<evidence type="ECO:0000256" key="1">
    <source>
        <dbReference type="ARBA" id="ARBA00022801"/>
    </source>
</evidence>
<organism evidence="4 5">
    <name type="scientific">Thermomonospora echinospora</name>
    <dbReference type="NCBI Taxonomy" id="1992"/>
    <lineage>
        <taxon>Bacteria</taxon>
        <taxon>Bacillati</taxon>
        <taxon>Actinomycetota</taxon>
        <taxon>Actinomycetes</taxon>
        <taxon>Streptosporangiales</taxon>
        <taxon>Thermomonosporaceae</taxon>
        <taxon>Thermomonospora</taxon>
    </lineage>
</organism>